<dbReference type="Proteomes" id="UP001585080">
    <property type="component" value="Unassembled WGS sequence"/>
</dbReference>
<dbReference type="NCBIfam" id="NF047832">
    <property type="entry name" value="caspase_w_EACC1"/>
    <property type="match status" value="1"/>
</dbReference>
<feature type="domain" description="Peptidase C14 caspase" evidence="2">
    <location>
        <begin position="13"/>
        <end position="198"/>
    </location>
</feature>
<dbReference type="Gene3D" id="3.40.50.300">
    <property type="entry name" value="P-loop containing nucleotide triphosphate hydrolases"/>
    <property type="match status" value="1"/>
</dbReference>
<dbReference type="SUPFAM" id="SSF52129">
    <property type="entry name" value="Caspase-like"/>
    <property type="match status" value="1"/>
</dbReference>
<sequence>MTAHPKLDQTGSRAVLFGVHAYQHLPGLDGVRHNVPALRDLLVAPDVGVFAGEHCVAVPANGTPQLLLDAVQDAADHARDLLLVYYAGHGHFGRDSRGLLLGTEASRPDRPHHSVAYDEIRAIVAASRARHRVVVVDCCFSGAALHMDGQRDAAPTPKAPVFDIEGACVLTSAAETERSLCLPDGSVFTRELVHLLRDGLTGELSDGRRGEHLTVLTMADVYEVLRERLTGRTVEGHPVPLPRMSTRDSGHRIPLAANRAHTPQTPAAPTAAGPAAAPLSTAYAATRYFTGRTKELTELERTAVEQPAAVCVVHGRGGQGKTELLRALAARTTHLFPGGCLEIDLRGWTPGEQPRDPYMVIAEQLHHMGHAAEDVPKDLTARAETWRLFLKQNPVLLLLDNARDARQLAPLLPSAGSPSTVIISSRSELAEVNAHWRFELPPLTATDCVTVWHKMGIPQDTGQLDEIAGLINGSPLALGPIGTRLMHGASPTAVLASLTGPNRYATFPTIDTAERAAFTAAYATLDADLRNLIHHCAWHPGPDFGPDSLAAMADRPEHEVEVRLAEFEQLLIRKNGRYSLHDLSLSYARETAVHHTTEEEADAARQRLYEHLHNGLRDARDVLRTTRTSDDTEVRAARHWLDTHARELQAAARAADADSWPRSPDFLVDLGRSLYFDDRYIESWELLQTVLRTTSPDPSRHAEAIKGLGDIHRFQGRFDEAAAAYAEALANLRHPRRPPRPGRHLRQPRLPPPVPTPLRRGHRRLRQGPRRLRDGPLPHRPGHRPRRPRGHPPGPEPPRPRPHRLPHRPGPLHRGQPPLRRNPLPTGPRPAGRNREPRNDSVAGSAVETGDVELDALHGLEGREGLPPGGLSGLHVGLQLRAVRHPRTARVDRLPLPGVVGLLTAAVLDRPNDPDIGDPGLRAVIQPEAGEIGTLALGFLRLPPRRLGGGGTRGRGSGAFVVTPHRDHEHHDENHDHHGQRAEAPPKTPTASLFPARWPRGRRPLPGWGRRIARAPPPRSTRRRLVR</sequence>
<name>A0ABV5E3P6_9ACTN</name>
<feature type="region of interest" description="Disordered" evidence="1">
    <location>
        <begin position="732"/>
        <end position="848"/>
    </location>
</feature>
<feature type="compositionally biased region" description="Basic and acidic residues" evidence="1">
    <location>
        <begin position="968"/>
        <end position="981"/>
    </location>
</feature>
<organism evidence="3 4">
    <name type="scientific">Streptomyces broussonetiae</name>
    <dbReference type="NCBI Taxonomy" id="2686304"/>
    <lineage>
        <taxon>Bacteria</taxon>
        <taxon>Bacillati</taxon>
        <taxon>Actinomycetota</taxon>
        <taxon>Actinomycetes</taxon>
        <taxon>Kitasatosporales</taxon>
        <taxon>Streptomycetaceae</taxon>
        <taxon>Streptomyces</taxon>
    </lineage>
</organism>
<feature type="compositionally biased region" description="Basic residues" evidence="1">
    <location>
        <begin position="759"/>
        <end position="770"/>
    </location>
</feature>
<keyword evidence="4" id="KW-1185">Reference proteome</keyword>
<dbReference type="SUPFAM" id="SSF48452">
    <property type="entry name" value="TPR-like"/>
    <property type="match status" value="1"/>
</dbReference>
<evidence type="ECO:0000313" key="4">
    <source>
        <dbReference type="Proteomes" id="UP001585080"/>
    </source>
</evidence>
<dbReference type="InterPro" id="IPR011600">
    <property type="entry name" value="Pept_C14_caspase"/>
</dbReference>
<protein>
    <submittedName>
        <fullName evidence="3">Caspase family protein</fullName>
    </submittedName>
</protein>
<feature type="region of interest" description="Disordered" evidence="1">
    <location>
        <begin position="968"/>
        <end position="1027"/>
    </location>
</feature>
<dbReference type="EMBL" id="JAYMRP010000001">
    <property type="protein sequence ID" value="MFB8771463.1"/>
    <property type="molecule type" value="Genomic_DNA"/>
</dbReference>
<proteinExistence type="predicted"/>
<dbReference type="Pfam" id="PF00656">
    <property type="entry name" value="Peptidase_C14"/>
    <property type="match status" value="1"/>
</dbReference>
<dbReference type="PRINTS" id="PR00364">
    <property type="entry name" value="DISEASERSIST"/>
</dbReference>
<dbReference type="InterPro" id="IPR011990">
    <property type="entry name" value="TPR-like_helical_dom_sf"/>
</dbReference>
<reference evidence="3 4" key="1">
    <citation type="submission" date="2024-01" db="EMBL/GenBank/DDBJ databases">
        <title>Genome mining of biosynthetic gene clusters to explore secondary metabolites of Streptomyces sp.</title>
        <authorList>
            <person name="Baig A."/>
            <person name="Ajitkumar Shintre N."/>
            <person name="Kumar H."/>
            <person name="Anbarasu A."/>
            <person name="Ramaiah S."/>
        </authorList>
    </citation>
    <scope>NUCLEOTIDE SEQUENCE [LARGE SCALE GENOMIC DNA]</scope>
    <source>
        <strain evidence="3 4">A57</strain>
    </source>
</reference>
<evidence type="ECO:0000259" key="2">
    <source>
        <dbReference type="Pfam" id="PF00656"/>
    </source>
</evidence>
<feature type="compositionally biased region" description="Basic residues" evidence="1">
    <location>
        <begin position="780"/>
        <end position="790"/>
    </location>
</feature>
<feature type="compositionally biased region" description="Basic residues" evidence="1">
    <location>
        <begin position="733"/>
        <end position="747"/>
    </location>
</feature>
<evidence type="ECO:0000313" key="3">
    <source>
        <dbReference type="EMBL" id="MFB8771463.1"/>
    </source>
</evidence>
<evidence type="ECO:0000256" key="1">
    <source>
        <dbReference type="SAM" id="MobiDB-lite"/>
    </source>
</evidence>
<dbReference type="Gene3D" id="1.25.40.10">
    <property type="entry name" value="Tetratricopeptide repeat domain"/>
    <property type="match status" value="1"/>
</dbReference>
<dbReference type="Gene3D" id="3.40.50.1460">
    <property type="match status" value="1"/>
</dbReference>
<dbReference type="InterPro" id="IPR027417">
    <property type="entry name" value="P-loop_NTPase"/>
</dbReference>
<accession>A0ABV5E3P6</accession>
<comment type="caution">
    <text evidence="3">The sequence shown here is derived from an EMBL/GenBank/DDBJ whole genome shotgun (WGS) entry which is preliminary data.</text>
</comment>
<feature type="compositionally biased region" description="Basic residues" evidence="1">
    <location>
        <begin position="800"/>
        <end position="811"/>
    </location>
</feature>
<dbReference type="InterPro" id="IPR029030">
    <property type="entry name" value="Caspase-like_dom_sf"/>
</dbReference>
<gene>
    <name evidence="3" type="ORF">VSS16_01690</name>
</gene>
<dbReference type="SUPFAM" id="SSF52540">
    <property type="entry name" value="P-loop containing nucleoside triphosphate hydrolases"/>
    <property type="match status" value="1"/>
</dbReference>